<feature type="transmembrane region" description="Helical" evidence="2">
    <location>
        <begin position="521"/>
        <end position="543"/>
    </location>
</feature>
<evidence type="ECO:0000259" key="3">
    <source>
        <dbReference type="Pfam" id="PF24883"/>
    </source>
</evidence>
<dbReference type="AlphaFoldDB" id="A0A0W0F5D8"/>
<dbReference type="PANTHER" id="PTHR10039:SF14">
    <property type="entry name" value="NACHT DOMAIN-CONTAINING PROTEIN"/>
    <property type="match status" value="1"/>
</dbReference>
<name>A0A0W0F5D8_MONRR</name>
<dbReference type="InterPro" id="IPR056884">
    <property type="entry name" value="NPHP3-like_N"/>
</dbReference>
<keyword evidence="2" id="KW-1133">Transmembrane helix</keyword>
<protein>
    <recommendedName>
        <fullName evidence="3">Nephrocystin 3-like N-terminal domain-containing protein</fullName>
    </recommendedName>
</protein>
<comment type="caution">
    <text evidence="4">The sequence shown here is derived from an EMBL/GenBank/DDBJ whole genome shotgun (WGS) entry which is preliminary data.</text>
</comment>
<organism evidence="4 5">
    <name type="scientific">Moniliophthora roreri</name>
    <name type="common">Frosty pod rot fungus</name>
    <name type="synonym">Monilia roreri</name>
    <dbReference type="NCBI Taxonomy" id="221103"/>
    <lineage>
        <taxon>Eukaryota</taxon>
        <taxon>Fungi</taxon>
        <taxon>Dikarya</taxon>
        <taxon>Basidiomycota</taxon>
        <taxon>Agaricomycotina</taxon>
        <taxon>Agaricomycetes</taxon>
        <taxon>Agaricomycetidae</taxon>
        <taxon>Agaricales</taxon>
        <taxon>Marasmiineae</taxon>
        <taxon>Marasmiaceae</taxon>
        <taxon>Moniliophthora</taxon>
    </lineage>
</organism>
<dbReference type="Proteomes" id="UP000054988">
    <property type="component" value="Unassembled WGS sequence"/>
</dbReference>
<keyword evidence="2" id="KW-0472">Membrane</keyword>
<keyword evidence="1" id="KW-0677">Repeat</keyword>
<accession>A0A0W0F5D8</accession>
<feature type="transmembrane region" description="Helical" evidence="2">
    <location>
        <begin position="484"/>
        <end position="509"/>
    </location>
</feature>
<keyword evidence="2" id="KW-0812">Transmembrane</keyword>
<dbReference type="Gene3D" id="3.40.50.300">
    <property type="entry name" value="P-loop containing nucleotide triphosphate hydrolases"/>
    <property type="match status" value="1"/>
</dbReference>
<evidence type="ECO:0000313" key="4">
    <source>
        <dbReference type="EMBL" id="KTB31547.1"/>
    </source>
</evidence>
<sequence>MLNNAHGFSIYDGTFNNVEGGQVNINMTRDRTAREILLGFIKDIGAAHDSAERYPHPRCHPETRQEIKDHILQWCRDPSSDVNVFWVHGPAGVGKSAIAQTIAELAESEGLLASSFFFSRNEGKRSDPTYLIPTIAYQLACGIPELNVAMTEVIQQNPGILYSSFDIQFTELLANSYWLAIELHGRDWISHLTRRVIVIDGIDECETRRTITQRLLRYGEIRPQDVIPPIASVLTENLPFRFLLFSRPEPRIREALEAASFSPHMRRLGLGNSWDARRDIRTFLRNEFSSIRASSRNVNVEFPDVWPAPGVIDKLVDKACGQFIYAATVLKFVNDEYSQPIKQLSIVLGLSPTLKGNSPFKDLDVLYRQILSSNPDQCKVMGILYTLLRLQVLRCDMLPPNPRSMESLLGLEKGEVYAMLRGMHSVLKVGDPETDVRILHVSFRQFLRDKSRSGPYHIQPLPHSFLPHWDWDLRRMLAEPITFICLWLGPIALVTIIGIIINMIFIWFVDSLFKFRRPNRILVIGFAVWNILPPSLTVALLFFGPIKYMMCLHANRFIMVKMGLVSGCIAAITPIISPLLFYLAYVYGSDTRSHFPCAVVEEGSGCIP</sequence>
<dbReference type="EMBL" id="LATX01002313">
    <property type="protein sequence ID" value="KTB31547.1"/>
    <property type="molecule type" value="Genomic_DNA"/>
</dbReference>
<evidence type="ECO:0000313" key="5">
    <source>
        <dbReference type="Proteomes" id="UP000054988"/>
    </source>
</evidence>
<feature type="domain" description="Nephrocystin 3-like N-terminal" evidence="3">
    <location>
        <begin position="70"/>
        <end position="217"/>
    </location>
</feature>
<dbReference type="PANTHER" id="PTHR10039">
    <property type="entry name" value="AMELOGENIN"/>
    <property type="match status" value="1"/>
</dbReference>
<evidence type="ECO:0000256" key="1">
    <source>
        <dbReference type="ARBA" id="ARBA00022737"/>
    </source>
</evidence>
<feature type="transmembrane region" description="Helical" evidence="2">
    <location>
        <begin position="564"/>
        <end position="585"/>
    </location>
</feature>
<dbReference type="InterPro" id="IPR027417">
    <property type="entry name" value="P-loop_NTPase"/>
</dbReference>
<proteinExistence type="predicted"/>
<dbReference type="SUPFAM" id="SSF52540">
    <property type="entry name" value="P-loop containing nucleoside triphosphate hydrolases"/>
    <property type="match status" value="1"/>
</dbReference>
<reference evidence="4 5" key="1">
    <citation type="submission" date="2015-12" db="EMBL/GenBank/DDBJ databases">
        <title>Draft genome sequence of Moniliophthora roreri, the causal agent of frosty pod rot of cacao.</title>
        <authorList>
            <person name="Aime M.C."/>
            <person name="Diaz-Valderrama J.R."/>
            <person name="Kijpornyongpan T."/>
            <person name="Phillips-Mora W."/>
        </authorList>
    </citation>
    <scope>NUCLEOTIDE SEQUENCE [LARGE SCALE GENOMIC DNA]</scope>
    <source>
        <strain evidence="4 5">MCA 2952</strain>
    </source>
</reference>
<evidence type="ECO:0000256" key="2">
    <source>
        <dbReference type="SAM" id="Phobius"/>
    </source>
</evidence>
<gene>
    <name evidence="4" type="ORF">WG66_15876</name>
</gene>
<dbReference type="Pfam" id="PF24883">
    <property type="entry name" value="NPHP3_N"/>
    <property type="match status" value="1"/>
</dbReference>